<evidence type="ECO:0000256" key="2">
    <source>
        <dbReference type="SAM" id="Phobius"/>
    </source>
</evidence>
<dbReference type="EMBL" id="JBHSBN010000017">
    <property type="protein sequence ID" value="MFC4108718.1"/>
    <property type="molecule type" value="Genomic_DNA"/>
</dbReference>
<feature type="transmembrane region" description="Helical" evidence="2">
    <location>
        <begin position="590"/>
        <end position="612"/>
    </location>
</feature>
<evidence type="ECO:0000313" key="4">
    <source>
        <dbReference type="EMBL" id="MFC4108718.1"/>
    </source>
</evidence>
<dbReference type="Proteomes" id="UP001595868">
    <property type="component" value="Unassembled WGS sequence"/>
</dbReference>
<dbReference type="InterPro" id="IPR011009">
    <property type="entry name" value="Kinase-like_dom_sf"/>
</dbReference>
<sequence>MQRLLGNLLIVPTLLVTVLLFGTVIRRLLGVRLGPVRTVAAAVLALLVVGPIMQTLTPDPVPTDPATIALLLGLTVCCASLVAMAVVVIAEAIVPDGSLPGPVELLHGWRSRFARTRRYGEIVRIAVRHGLGRFLRGRRHVGVASSPSRRQLARSVRRALDDGGVTFVKLGQQLSTRRDLLPREFVEELTHLQDDAAPVDWARIEEVLRAELGRPVEEVFASVDRLPLAAASVAQVHAATLTDGTEVVVKVQRPGITRVVERDLDILGRLARTLEVRTEWGRSLGLTTLAAGFAEALREELDFTVERDNLRAVGAALTAAPDRGVRVPAPRSRWCTARVLVMDRLPGTPLGAGDTVLAGMTGQRRREVAAALLGTMLDQVLETGMFHVDVHPGNVLVDADGTLGLLDLGSVGRLDGTTRAALGRLMAALGRSDSAAATDALLELVDRPDEIDERELERTLGGLIVRYAAPGAGTGAAAFGALMRLVTTHRLAIPPQVAAVFRAFATLEGTLVLIDPAFDLVAEARRAGVGRVAEALTPQRLRDSVTDEVVALLPVLRRLPRRVDRIADALEHGRLGVNVRVLADRRDRQLVTGLVHQVLLTVLGTAAGLIAVRLLGIPGGPRVTRSIELYDVLGYGLFIVSFVLVLRVLILIFRRSTD</sequence>
<dbReference type="Pfam" id="PF03109">
    <property type="entry name" value="ABC1"/>
    <property type="match status" value="1"/>
</dbReference>
<name>A0ABV8KRU5_9ACTN</name>
<organism evidence="4 5">
    <name type="scientific">Micromonospora zhanjiangensis</name>
    <dbReference type="NCBI Taxonomy" id="1522057"/>
    <lineage>
        <taxon>Bacteria</taxon>
        <taxon>Bacillati</taxon>
        <taxon>Actinomycetota</taxon>
        <taxon>Actinomycetes</taxon>
        <taxon>Micromonosporales</taxon>
        <taxon>Micromonosporaceae</taxon>
        <taxon>Micromonospora</taxon>
    </lineage>
</organism>
<dbReference type="SUPFAM" id="SSF56112">
    <property type="entry name" value="Protein kinase-like (PK-like)"/>
    <property type="match status" value="1"/>
</dbReference>
<evidence type="ECO:0000313" key="5">
    <source>
        <dbReference type="Proteomes" id="UP001595868"/>
    </source>
</evidence>
<dbReference type="PANTHER" id="PTHR10566">
    <property type="entry name" value="CHAPERONE-ACTIVITY OF BC1 COMPLEX CABC1 -RELATED"/>
    <property type="match status" value="1"/>
</dbReference>
<gene>
    <name evidence="4" type="ORF">ACFOX0_22630</name>
</gene>
<proteinExistence type="inferred from homology"/>
<comment type="caution">
    <text evidence="4">The sequence shown here is derived from an EMBL/GenBank/DDBJ whole genome shotgun (WGS) entry which is preliminary data.</text>
</comment>
<dbReference type="GO" id="GO:0016301">
    <property type="term" value="F:kinase activity"/>
    <property type="evidence" value="ECO:0007669"/>
    <property type="project" value="UniProtKB-KW"/>
</dbReference>
<dbReference type="CDD" id="cd05121">
    <property type="entry name" value="ABC1_ADCK3-like"/>
    <property type="match status" value="1"/>
</dbReference>
<feature type="transmembrane region" description="Helical" evidence="2">
    <location>
        <begin position="632"/>
        <end position="653"/>
    </location>
</feature>
<feature type="transmembrane region" description="Helical" evidence="2">
    <location>
        <begin position="6"/>
        <end position="24"/>
    </location>
</feature>
<feature type="domain" description="ABC1 atypical kinase-like" evidence="3">
    <location>
        <begin position="192"/>
        <end position="437"/>
    </location>
</feature>
<reference evidence="5" key="1">
    <citation type="journal article" date="2019" name="Int. J. Syst. Evol. Microbiol.">
        <title>The Global Catalogue of Microorganisms (GCM) 10K type strain sequencing project: providing services to taxonomists for standard genome sequencing and annotation.</title>
        <authorList>
            <consortium name="The Broad Institute Genomics Platform"/>
            <consortium name="The Broad Institute Genome Sequencing Center for Infectious Disease"/>
            <person name="Wu L."/>
            <person name="Ma J."/>
        </authorList>
    </citation>
    <scope>NUCLEOTIDE SEQUENCE [LARGE SCALE GENOMIC DNA]</scope>
    <source>
        <strain evidence="5">2902at01</strain>
    </source>
</reference>
<protein>
    <submittedName>
        <fullName evidence="4">ABC1 kinase family protein</fullName>
    </submittedName>
</protein>
<dbReference type="InterPro" id="IPR050154">
    <property type="entry name" value="UbiB_kinase"/>
</dbReference>
<dbReference type="RefSeq" id="WP_377549352.1">
    <property type="nucleotide sequence ID" value="NZ_JBHSBN010000017.1"/>
</dbReference>
<dbReference type="PANTHER" id="PTHR10566:SF113">
    <property type="entry name" value="PROTEIN ACTIVITY OF BC1 COMPLEX KINASE 7, CHLOROPLASTIC"/>
    <property type="match status" value="1"/>
</dbReference>
<evidence type="ECO:0000256" key="1">
    <source>
        <dbReference type="ARBA" id="ARBA00009670"/>
    </source>
</evidence>
<keyword evidence="5" id="KW-1185">Reference proteome</keyword>
<keyword evidence="4" id="KW-0808">Transferase</keyword>
<comment type="similarity">
    <text evidence="1">Belongs to the protein kinase superfamily. ADCK protein kinase family.</text>
</comment>
<evidence type="ECO:0000259" key="3">
    <source>
        <dbReference type="Pfam" id="PF03109"/>
    </source>
</evidence>
<keyword evidence="2" id="KW-0812">Transmembrane</keyword>
<keyword evidence="2" id="KW-0472">Membrane</keyword>
<feature type="transmembrane region" description="Helical" evidence="2">
    <location>
        <begin position="68"/>
        <end position="90"/>
    </location>
</feature>
<keyword evidence="2" id="KW-1133">Transmembrane helix</keyword>
<feature type="transmembrane region" description="Helical" evidence="2">
    <location>
        <begin position="36"/>
        <end position="56"/>
    </location>
</feature>
<keyword evidence="4" id="KW-0418">Kinase</keyword>
<accession>A0ABV8KRU5</accession>
<dbReference type="InterPro" id="IPR004147">
    <property type="entry name" value="ABC1_dom"/>
</dbReference>